<feature type="compositionally biased region" description="Pro residues" evidence="4">
    <location>
        <begin position="692"/>
        <end position="702"/>
    </location>
</feature>
<dbReference type="SUPFAM" id="SSF57903">
    <property type="entry name" value="FYVE/PHD zinc finger"/>
    <property type="match status" value="1"/>
</dbReference>
<feature type="region of interest" description="Disordered" evidence="4">
    <location>
        <begin position="214"/>
        <end position="269"/>
    </location>
</feature>
<dbReference type="SMART" id="SM00249">
    <property type="entry name" value="PHD"/>
    <property type="match status" value="1"/>
</dbReference>
<feature type="compositionally biased region" description="Polar residues" evidence="4">
    <location>
        <begin position="237"/>
        <end position="247"/>
    </location>
</feature>
<evidence type="ECO:0000256" key="4">
    <source>
        <dbReference type="SAM" id="MobiDB-lite"/>
    </source>
</evidence>
<sequence length="938" mass="100040">MDDSLSQQQQQQQQRSEGVVEPFADLLCSGNPTKQEEEQPCLKNLPPFAGGPRLALALQTEGPDTKKRKTSDGPPETAQRPDKQPSQQPQQQRQAQQKVPQPKQHQQQKSAAPIFQKVNPAQSGLAGIQQNEQRNETHSAFIDLFEKRPPVNDPEFEKVLPSLCETEYASLRSFFTEKIKKQDELNSRLDKLVDNVRRKKTFIQRLLTKRRIHRQQQLRVSEPSASPVSAFDAPHSSLAQQHSTGTLSMAGAGDISPVHSPTLGTVMPGSPEEEALLVRRMKELAGLKQEIDQLADTKMAELGVLHMRVSELEQTLYVRAKDSMTTFDPFDAFALTSRPHSANANYQTIHGAFALSDEQLGHAWTQYKDRLREKQYNTAMQASVQNTPIEEQPAIQSDEEGPWNYCVCASRYPENMVECAMGDDCPAGRWFHVKCTVMSMDEETVARMDDDDFIWKCPFCDDETDPADKNSFFKQRIDNERRAKAHFSAFWLAQQNQFVPHHCWPISQLHQGYGQGIAQFAQAAAAGHFPPQQQPGVQTQQQQQQQQQQGEGTVRGAPLTTFPIQSILSTPGTFLPGGALPSRRPSQSGGTGGGAAPPVSHTHSSGGIKRQHSSQQQQQQQTHSQIGPMSAQLMSNREAYAASPSRQRSGAAGGITLPSLQSPSPSRTSSHSSAVKRARPQGVVGGSGMAPPHLPINGPGPLPFVMGGRGNTAASPSSASSLFQPMGPTQVRPPANPERSPSLSAVGDPTGSPVSPARALIGGISQSRVAQNQHSRLSVPQGQHDQQGGGAPKSPVPLSVLAAGGMGGGAVATRATQFVASGAAASIQAQQAGGGYTSSRGVVVQGQGESSQRERDLPEGPVSAAAAAAPGGAPASQGEVVSEPLGGPGAGGKEKGGAMDLQPSSASGSGGAQGHTSACVQGGEGGDDAEDEEMGVVE</sequence>
<evidence type="ECO:0000256" key="2">
    <source>
        <dbReference type="ARBA" id="ARBA00022771"/>
    </source>
</evidence>
<proteinExistence type="predicted"/>
<dbReference type="EMBL" id="CDMZ01002397">
    <property type="protein sequence ID" value="CEM42179.1"/>
    <property type="molecule type" value="Genomic_DNA"/>
</dbReference>
<feature type="compositionally biased region" description="Polar residues" evidence="4">
    <location>
        <begin position="712"/>
        <end position="723"/>
    </location>
</feature>
<feature type="compositionally biased region" description="Polar residues" evidence="4">
    <location>
        <begin position="562"/>
        <end position="572"/>
    </location>
</feature>
<feature type="compositionally biased region" description="Low complexity" evidence="4">
    <location>
        <begin position="528"/>
        <end position="549"/>
    </location>
</feature>
<keyword evidence="2" id="KW-0863">Zinc-finger</keyword>
<protein>
    <recommendedName>
        <fullName evidence="5">Zinc finger PHD-type domain-containing protein</fullName>
    </recommendedName>
</protein>
<accession>A0A0G4HDS6</accession>
<keyword evidence="3" id="KW-0862">Zinc</keyword>
<feature type="compositionally biased region" description="Polar residues" evidence="4">
    <location>
        <begin position="217"/>
        <end position="227"/>
    </location>
</feature>
<feature type="compositionally biased region" description="Acidic residues" evidence="4">
    <location>
        <begin position="925"/>
        <end position="938"/>
    </location>
</feature>
<keyword evidence="1" id="KW-0479">Metal-binding</keyword>
<organism evidence="6">
    <name type="scientific">Chromera velia CCMP2878</name>
    <dbReference type="NCBI Taxonomy" id="1169474"/>
    <lineage>
        <taxon>Eukaryota</taxon>
        <taxon>Sar</taxon>
        <taxon>Alveolata</taxon>
        <taxon>Colpodellida</taxon>
        <taxon>Chromeraceae</taxon>
        <taxon>Chromera</taxon>
    </lineage>
</organism>
<dbReference type="InterPro" id="IPR001965">
    <property type="entry name" value="Znf_PHD"/>
</dbReference>
<feature type="compositionally biased region" description="Polar residues" evidence="4">
    <location>
        <begin position="764"/>
        <end position="786"/>
    </location>
</feature>
<dbReference type="CDD" id="cd15489">
    <property type="entry name" value="PHD_SF"/>
    <property type="match status" value="1"/>
</dbReference>
<feature type="region of interest" description="Disordered" evidence="4">
    <location>
        <begin position="1"/>
        <end position="111"/>
    </location>
</feature>
<feature type="domain" description="Zinc finger PHD-type" evidence="5">
    <location>
        <begin position="405"/>
        <end position="461"/>
    </location>
</feature>
<name>A0A0G4HDS6_9ALVE</name>
<dbReference type="Gene3D" id="3.30.40.10">
    <property type="entry name" value="Zinc/RING finger domain, C3HC4 (zinc finger)"/>
    <property type="match status" value="1"/>
</dbReference>
<feature type="compositionally biased region" description="Low complexity" evidence="4">
    <location>
        <begin position="84"/>
        <end position="109"/>
    </location>
</feature>
<feature type="compositionally biased region" description="Low complexity" evidence="4">
    <location>
        <begin position="864"/>
        <end position="875"/>
    </location>
</feature>
<feature type="compositionally biased region" description="Low complexity" evidence="4">
    <location>
        <begin position="658"/>
        <end position="673"/>
    </location>
</feature>
<gene>
    <name evidence="6" type="ORF">Cvel_6467</name>
</gene>
<dbReference type="VEuPathDB" id="CryptoDB:Cvel_6467"/>
<dbReference type="InterPro" id="IPR011011">
    <property type="entry name" value="Znf_FYVE_PHD"/>
</dbReference>
<dbReference type="AlphaFoldDB" id="A0A0G4HDS6"/>
<evidence type="ECO:0000256" key="1">
    <source>
        <dbReference type="ARBA" id="ARBA00022723"/>
    </source>
</evidence>
<evidence type="ECO:0000313" key="6">
    <source>
        <dbReference type="EMBL" id="CEM42179.1"/>
    </source>
</evidence>
<feature type="region of interest" description="Disordered" evidence="4">
    <location>
        <begin position="528"/>
        <end position="798"/>
    </location>
</feature>
<feature type="region of interest" description="Disordered" evidence="4">
    <location>
        <begin position="832"/>
        <end position="938"/>
    </location>
</feature>
<reference evidence="6" key="1">
    <citation type="submission" date="2014-11" db="EMBL/GenBank/DDBJ databases">
        <authorList>
            <person name="Otto D Thomas"/>
            <person name="Naeem Raeece"/>
        </authorList>
    </citation>
    <scope>NUCLEOTIDE SEQUENCE</scope>
</reference>
<dbReference type="InterPro" id="IPR013083">
    <property type="entry name" value="Znf_RING/FYVE/PHD"/>
</dbReference>
<evidence type="ECO:0000256" key="3">
    <source>
        <dbReference type="ARBA" id="ARBA00022833"/>
    </source>
</evidence>
<dbReference type="GO" id="GO:0008270">
    <property type="term" value="F:zinc ion binding"/>
    <property type="evidence" value="ECO:0007669"/>
    <property type="project" value="UniProtKB-KW"/>
</dbReference>
<evidence type="ECO:0000259" key="5">
    <source>
        <dbReference type="SMART" id="SM00249"/>
    </source>
</evidence>
<feature type="compositionally biased region" description="Low complexity" evidence="4">
    <location>
        <begin position="613"/>
        <end position="625"/>
    </location>
</feature>